<name>A0A4V6I2L7_9HELI</name>
<feature type="transmembrane region" description="Helical" evidence="1">
    <location>
        <begin position="323"/>
        <end position="344"/>
    </location>
</feature>
<evidence type="ECO:0000313" key="2">
    <source>
        <dbReference type="EMBL" id="TLD96622.1"/>
    </source>
</evidence>
<evidence type="ECO:0008006" key="4">
    <source>
        <dbReference type="Google" id="ProtNLM"/>
    </source>
</evidence>
<feature type="transmembrane region" description="Helical" evidence="1">
    <location>
        <begin position="94"/>
        <end position="112"/>
    </location>
</feature>
<organism evidence="2 3">
    <name type="scientific">Helicobacter jaachi</name>
    <dbReference type="NCBI Taxonomy" id="1677920"/>
    <lineage>
        <taxon>Bacteria</taxon>
        <taxon>Pseudomonadati</taxon>
        <taxon>Campylobacterota</taxon>
        <taxon>Epsilonproteobacteria</taxon>
        <taxon>Campylobacterales</taxon>
        <taxon>Helicobacteraceae</taxon>
        <taxon>Helicobacter</taxon>
    </lineage>
</organism>
<dbReference type="AlphaFoldDB" id="A0A4V6I2L7"/>
<feature type="transmembrane region" description="Helical" evidence="1">
    <location>
        <begin position="199"/>
        <end position="223"/>
    </location>
</feature>
<evidence type="ECO:0000313" key="3">
    <source>
        <dbReference type="Proteomes" id="UP000029733"/>
    </source>
</evidence>
<feature type="transmembrane region" description="Helical" evidence="1">
    <location>
        <begin position="260"/>
        <end position="279"/>
    </location>
</feature>
<dbReference type="OrthoDB" id="5319719at2"/>
<gene>
    <name evidence="2" type="ORF">LS71_005295</name>
</gene>
<dbReference type="EMBL" id="JRPR02000003">
    <property type="protein sequence ID" value="TLD96622.1"/>
    <property type="molecule type" value="Genomic_DNA"/>
</dbReference>
<keyword evidence="1" id="KW-0812">Transmembrane</keyword>
<feature type="transmembrane region" description="Helical" evidence="1">
    <location>
        <begin position="291"/>
        <end position="311"/>
    </location>
</feature>
<accession>A0A4V6I2L7</accession>
<keyword evidence="3" id="KW-1185">Reference proteome</keyword>
<feature type="transmembrane region" description="Helical" evidence="1">
    <location>
        <begin position="61"/>
        <end position="82"/>
    </location>
</feature>
<evidence type="ECO:0000256" key="1">
    <source>
        <dbReference type="SAM" id="Phobius"/>
    </source>
</evidence>
<proteinExistence type="predicted"/>
<dbReference type="Proteomes" id="UP000029733">
    <property type="component" value="Unassembled WGS sequence"/>
</dbReference>
<comment type="caution">
    <text evidence="2">The sequence shown here is derived from an EMBL/GenBank/DDBJ whole genome shotgun (WGS) entry which is preliminary data.</text>
</comment>
<keyword evidence="1" id="KW-0472">Membrane</keyword>
<protein>
    <recommendedName>
        <fullName evidence="4">Glycosyltransferase RgtA/B/C/D-like domain-containing protein</fullName>
    </recommendedName>
</protein>
<sequence>MLFLPYLLAFGLMLLNTNGYYWDDFALIGNFSFDEMNRQFAENGNVWYGYFEWIFISMQPYGVALSRLFTFCSFFICGVIIYQILKSMRLFSAYEIYGISILFLLLPFNTISRNALINVPYTLCYLLFFVAFFALLYFCASKNTWIKGIYRICALVCFFISFTMNSLLIFYALALAYLLYVHYANTPYKSRSSSSIGWFMAWIWKHIDFILLPIIFYSVKLMYFKPYGLYEGYNAVHLSALLKSFIKTPLLSLLNLVELSYILAGAIGLLALLAVLYMLYKRSKEICKRDVWGIIAGFIIWWLGSFSYVVVHKHTSFLDLQDRFGILESLGVAILCIFTLNAIIKSSLFKHIVLGGIILCAIEVNVAAQNTLFQAYIRQVGIFEHLKENPLFAQFDTFRIRGDVWLGIGDDSFYQLNGLYKREFGKSDKYISLDVQSGEDCREACYKSVTYNCEDYKGSAENYAIIYISRLYKDSFGLFRSNAKMYLLNLFAPQTFKDKAKARFEVDIVKGT</sequence>
<keyword evidence="1" id="KW-1133">Transmembrane helix</keyword>
<feature type="transmembrane region" description="Helical" evidence="1">
    <location>
        <begin position="152"/>
        <end position="179"/>
    </location>
</feature>
<feature type="transmembrane region" description="Helical" evidence="1">
    <location>
        <begin position="118"/>
        <end position="140"/>
    </location>
</feature>
<reference evidence="2 3" key="1">
    <citation type="journal article" date="2014" name="Genome Announc.">
        <title>Draft genome sequences of eight enterohepatic helicobacter species isolated from both laboratory and wild rodents.</title>
        <authorList>
            <person name="Sheh A."/>
            <person name="Shen Z."/>
            <person name="Fox J.G."/>
        </authorList>
    </citation>
    <scope>NUCLEOTIDE SEQUENCE [LARGE SCALE GENOMIC DNA]</scope>
    <source>
        <strain evidence="2 3">MIT 09-6949</strain>
    </source>
</reference>